<keyword evidence="4" id="KW-1185">Reference proteome</keyword>
<accession>A0A1E7FNU2</accession>
<dbReference type="GO" id="GO:0051082">
    <property type="term" value="F:unfolded protein binding"/>
    <property type="evidence" value="ECO:0007669"/>
    <property type="project" value="TreeGrafter"/>
</dbReference>
<gene>
    <name evidence="3" type="ORF">FRACYDRAFT_235856</name>
</gene>
<dbReference type="OrthoDB" id="66964at2759"/>
<feature type="compositionally biased region" description="Low complexity" evidence="1">
    <location>
        <begin position="248"/>
        <end position="258"/>
    </location>
</feature>
<evidence type="ECO:0000259" key="2">
    <source>
        <dbReference type="PROSITE" id="PS50076"/>
    </source>
</evidence>
<dbReference type="AlphaFoldDB" id="A0A1E7FNU2"/>
<feature type="domain" description="J" evidence="2">
    <location>
        <begin position="36"/>
        <end position="110"/>
    </location>
</feature>
<feature type="region of interest" description="Disordered" evidence="1">
    <location>
        <begin position="392"/>
        <end position="417"/>
    </location>
</feature>
<reference evidence="3 4" key="1">
    <citation type="submission" date="2016-09" db="EMBL/GenBank/DDBJ databases">
        <title>Extensive genetic diversity and differential bi-allelic expression allows diatom success in the polar Southern Ocean.</title>
        <authorList>
            <consortium name="DOE Joint Genome Institute"/>
            <person name="Mock T."/>
            <person name="Otillar R.P."/>
            <person name="Strauss J."/>
            <person name="Dupont C."/>
            <person name="Frickenhaus S."/>
            <person name="Maumus F."/>
            <person name="Mcmullan M."/>
            <person name="Sanges R."/>
            <person name="Schmutz J."/>
            <person name="Toseland A."/>
            <person name="Valas R."/>
            <person name="Veluchamy A."/>
            <person name="Ward B.J."/>
            <person name="Allen A."/>
            <person name="Barry K."/>
            <person name="Falciatore A."/>
            <person name="Ferrante M."/>
            <person name="Fortunato A.E."/>
            <person name="Gloeckner G."/>
            <person name="Gruber A."/>
            <person name="Hipkin R."/>
            <person name="Janech M."/>
            <person name="Kroth P."/>
            <person name="Leese F."/>
            <person name="Lindquist E."/>
            <person name="Lyon B.R."/>
            <person name="Martin J."/>
            <person name="Mayer C."/>
            <person name="Parker M."/>
            <person name="Quesneville H."/>
            <person name="Raymond J."/>
            <person name="Uhlig C."/>
            <person name="Valentin K.U."/>
            <person name="Worden A.Z."/>
            <person name="Armbrust E.V."/>
            <person name="Bowler C."/>
            <person name="Green B."/>
            <person name="Moulton V."/>
            <person name="Van Oosterhout C."/>
            <person name="Grigoriev I."/>
        </authorList>
    </citation>
    <scope>NUCLEOTIDE SEQUENCE [LARGE SCALE GENOMIC DNA]</scope>
    <source>
        <strain evidence="3 4">CCMP1102</strain>
    </source>
</reference>
<dbReference type="CDD" id="cd06257">
    <property type="entry name" value="DnaJ"/>
    <property type="match status" value="1"/>
</dbReference>
<dbReference type="SMART" id="SM00271">
    <property type="entry name" value="DnaJ"/>
    <property type="match status" value="1"/>
</dbReference>
<feature type="compositionally biased region" description="Polar residues" evidence="1">
    <location>
        <begin position="400"/>
        <end position="417"/>
    </location>
</feature>
<dbReference type="EMBL" id="KV784355">
    <property type="protein sequence ID" value="OEU19794.1"/>
    <property type="molecule type" value="Genomic_DNA"/>
</dbReference>
<sequence>MAGLNTSPRRQQRLVMMEPTTTTTTWMNNKSKAPLNPYDVLKVRKDATPSEIVLSYRKLALLHHPGRTRSESASSCPLQLRRQMEFFEVLAACYETLMHNEFRRRYDMLLKDIEKKQEQQQQNNNNNNSSFIPSRSTKNAAAQGSYYNNELVVKMADSIPGLIPSTSSSDKEGGSSDDTIPTKNNCSSMMFFCGGSSSPPFANDGEKTNTNTNTDNINTTSNFTMSRDGTKGFKSLMDSHHHRNNKTSSVSASVSSSQGGSGEEGEGGSGKEREAEIHFSEATVNRLFGGPLVSLHRARNFQTFTDPYLVFNKVFGCTNNANTIDPILFPRVTATDIHPHHHNHPHNDGSTCTSTRNNNNELTTFNDNKIENGGSYSNRILTRSASMSSQWNHSRLDGNEVNNEFTTNDEQTETSRSTKVFVSSRIIHGRKITKTETVHVDPETGMASVNVTVDGEYLNDITTTTNNKKLKKKKNTKASSSSQHHYNTEEGGVGAVVSDWLLCFGTSTSTVCPSSTLTTKNNCNPCRRIKSIYIEVLEDFYLCNNNFYEECNRYMNCGGLT</sequence>
<dbReference type="Pfam" id="PF00226">
    <property type="entry name" value="DnaJ"/>
    <property type="match status" value="1"/>
</dbReference>
<evidence type="ECO:0000313" key="4">
    <source>
        <dbReference type="Proteomes" id="UP000095751"/>
    </source>
</evidence>
<dbReference type="InterPro" id="IPR036869">
    <property type="entry name" value="J_dom_sf"/>
</dbReference>
<dbReference type="InterPro" id="IPR001623">
    <property type="entry name" value="DnaJ_domain"/>
</dbReference>
<dbReference type="GO" id="GO:0042026">
    <property type="term" value="P:protein refolding"/>
    <property type="evidence" value="ECO:0007669"/>
    <property type="project" value="TreeGrafter"/>
</dbReference>
<feature type="compositionally biased region" description="Low complexity" evidence="1">
    <location>
        <begin position="119"/>
        <end position="128"/>
    </location>
</feature>
<protein>
    <recommendedName>
        <fullName evidence="2">J domain-containing protein</fullName>
    </recommendedName>
</protein>
<proteinExistence type="predicted"/>
<dbReference type="InParanoid" id="A0A1E7FNU2"/>
<dbReference type="SUPFAM" id="SSF46565">
    <property type="entry name" value="Chaperone J-domain"/>
    <property type="match status" value="1"/>
</dbReference>
<dbReference type="PANTHER" id="PTHR43096">
    <property type="entry name" value="DNAJ HOMOLOG 1, MITOCHONDRIAL-RELATED"/>
    <property type="match status" value="1"/>
</dbReference>
<feature type="region of interest" description="Disordered" evidence="1">
    <location>
        <begin position="116"/>
        <end position="137"/>
    </location>
</feature>
<dbReference type="GO" id="GO:0005737">
    <property type="term" value="C:cytoplasm"/>
    <property type="evidence" value="ECO:0007669"/>
    <property type="project" value="TreeGrafter"/>
</dbReference>
<dbReference type="Gene3D" id="1.10.287.110">
    <property type="entry name" value="DnaJ domain"/>
    <property type="match status" value="1"/>
</dbReference>
<feature type="compositionally biased region" description="Low complexity" evidence="1">
    <location>
        <begin position="208"/>
        <end position="224"/>
    </location>
</feature>
<dbReference type="Proteomes" id="UP000095751">
    <property type="component" value="Unassembled WGS sequence"/>
</dbReference>
<dbReference type="PANTHER" id="PTHR43096:SF10">
    <property type="entry name" value="CHAPERONE PROTEIN DNAJ A6, CHLOROPLASTIC"/>
    <property type="match status" value="1"/>
</dbReference>
<evidence type="ECO:0000313" key="3">
    <source>
        <dbReference type="EMBL" id="OEU19794.1"/>
    </source>
</evidence>
<organism evidence="3 4">
    <name type="scientific">Fragilariopsis cylindrus CCMP1102</name>
    <dbReference type="NCBI Taxonomy" id="635003"/>
    <lineage>
        <taxon>Eukaryota</taxon>
        <taxon>Sar</taxon>
        <taxon>Stramenopiles</taxon>
        <taxon>Ochrophyta</taxon>
        <taxon>Bacillariophyta</taxon>
        <taxon>Bacillariophyceae</taxon>
        <taxon>Bacillariophycidae</taxon>
        <taxon>Bacillariales</taxon>
        <taxon>Bacillariaceae</taxon>
        <taxon>Fragilariopsis</taxon>
    </lineage>
</organism>
<feature type="region of interest" description="Disordered" evidence="1">
    <location>
        <begin position="468"/>
        <end position="488"/>
    </location>
</feature>
<name>A0A1E7FNU2_9STRA</name>
<feature type="region of interest" description="Disordered" evidence="1">
    <location>
        <begin position="197"/>
        <end position="274"/>
    </location>
</feature>
<dbReference type="KEGG" id="fcy:FRACYDRAFT_235856"/>
<dbReference type="PROSITE" id="PS50076">
    <property type="entry name" value="DNAJ_2"/>
    <property type="match status" value="1"/>
</dbReference>
<evidence type="ECO:0000256" key="1">
    <source>
        <dbReference type="SAM" id="MobiDB-lite"/>
    </source>
</evidence>